<organism evidence="4 5">
    <name type="scientific">Mycoplasma yeatsii</name>
    <dbReference type="NCBI Taxonomy" id="51365"/>
    <lineage>
        <taxon>Bacteria</taxon>
        <taxon>Bacillati</taxon>
        <taxon>Mycoplasmatota</taxon>
        <taxon>Mollicutes</taxon>
        <taxon>Mycoplasmataceae</taxon>
        <taxon>Mycoplasma</taxon>
    </lineage>
</organism>
<keyword evidence="2" id="KW-0812">Transmembrane</keyword>
<dbReference type="GO" id="GO:0004527">
    <property type="term" value="F:exonuclease activity"/>
    <property type="evidence" value="ECO:0007669"/>
    <property type="project" value="UniProtKB-KW"/>
</dbReference>
<feature type="signal peptide" evidence="3">
    <location>
        <begin position="1"/>
        <end position="17"/>
    </location>
</feature>
<gene>
    <name evidence="4" type="ORF">J2Z63_000373</name>
</gene>
<keyword evidence="4" id="KW-0378">Hydrolase</keyword>
<sequence length="287" mass="32938">MKSKKILIPIISSIVTAAVGAGTTYYAVNQYNEKTQIRALKQEVAKLKDRYEKAKRDIEAERAKLESIINQIQSELETSIREAKSNVEKLKEIFTTLRTFAKYEIKNQEKVVATYYLAYYENDEIKPSSAVTTSLTEAKQEIPELQEIKKYKDAKNTELKDKELPEQEAKLIIEIIKDLQAKIKQGFDVLIKFLNDKKNEYDTLISKLEALKAEDFYSLLKIEGLDKNSWDALDEAQKIQKIKDALTNKNEEINNLIQKIEAETANLRNIASTAQAILDRLQGKKNQ</sequence>
<evidence type="ECO:0000313" key="4">
    <source>
        <dbReference type="EMBL" id="MDQ0567730.1"/>
    </source>
</evidence>
<keyword evidence="4" id="KW-0540">Nuclease</keyword>
<dbReference type="EMBL" id="JAUSWP010000002">
    <property type="protein sequence ID" value="MDQ0567730.1"/>
    <property type="molecule type" value="Genomic_DNA"/>
</dbReference>
<evidence type="ECO:0000256" key="1">
    <source>
        <dbReference type="SAM" id="Coils"/>
    </source>
</evidence>
<keyword evidence="2" id="KW-0472">Membrane</keyword>
<feature type="chain" id="PRO_5046549700" evidence="3">
    <location>
        <begin position="18"/>
        <end position="287"/>
    </location>
</feature>
<feature type="coiled-coil region" evidence="1">
    <location>
        <begin position="37"/>
        <end position="93"/>
    </location>
</feature>
<keyword evidence="3" id="KW-0732">Signal</keyword>
<accession>A0ABU0NE62</accession>
<evidence type="ECO:0000313" key="5">
    <source>
        <dbReference type="Proteomes" id="UP001236620"/>
    </source>
</evidence>
<feature type="transmembrane region" description="Helical" evidence="2">
    <location>
        <begin position="6"/>
        <end position="28"/>
    </location>
</feature>
<keyword evidence="4" id="KW-0269">Exonuclease</keyword>
<protein>
    <submittedName>
        <fullName evidence="4">DNA repair exonuclease SbcCD ATPase subunit</fullName>
    </submittedName>
</protein>
<comment type="caution">
    <text evidence="4">The sequence shown here is derived from an EMBL/GenBank/DDBJ whole genome shotgun (WGS) entry which is preliminary data.</text>
</comment>
<keyword evidence="2" id="KW-1133">Transmembrane helix</keyword>
<keyword evidence="1" id="KW-0175">Coiled coil</keyword>
<feature type="coiled-coil region" evidence="1">
    <location>
        <begin position="191"/>
        <end position="270"/>
    </location>
</feature>
<dbReference type="RefSeq" id="WP_307444649.1">
    <property type="nucleotide sequence ID" value="NZ_JAUSWP010000002.1"/>
</dbReference>
<dbReference type="Gene3D" id="1.20.5.1700">
    <property type="match status" value="1"/>
</dbReference>
<keyword evidence="5" id="KW-1185">Reference proteome</keyword>
<reference evidence="4" key="1">
    <citation type="submission" date="2023-07" db="EMBL/GenBank/DDBJ databases">
        <title>Genomic Encyclopedia of Type Strains, Phase IV (KMG-IV): sequencing the most valuable type-strain genomes for metagenomic binning, comparative biology and taxonomic classification.</title>
        <authorList>
            <person name="Goeker M."/>
        </authorList>
    </citation>
    <scope>NUCLEOTIDE SEQUENCE [LARGE SCALE GENOMIC DNA]</scope>
    <source>
        <strain evidence="4">DSM 22019</strain>
    </source>
</reference>
<evidence type="ECO:0000256" key="2">
    <source>
        <dbReference type="SAM" id="Phobius"/>
    </source>
</evidence>
<dbReference type="Proteomes" id="UP001236620">
    <property type="component" value="Unassembled WGS sequence"/>
</dbReference>
<evidence type="ECO:0000256" key="3">
    <source>
        <dbReference type="SAM" id="SignalP"/>
    </source>
</evidence>
<name>A0ABU0NE62_9MOLU</name>
<proteinExistence type="predicted"/>